<dbReference type="RefSeq" id="WP_246084015.1">
    <property type="nucleotide sequence ID" value="NZ_JBHMDG010000005.1"/>
</dbReference>
<dbReference type="InterPro" id="IPR050695">
    <property type="entry name" value="N-acetylmuramoyl_amidase_3"/>
</dbReference>
<feature type="chain" id="PRO_5046319237" evidence="3">
    <location>
        <begin position="21"/>
        <end position="270"/>
    </location>
</feature>
<dbReference type="Gene3D" id="3.40.630.40">
    <property type="entry name" value="Zn-dependent exopeptidases"/>
    <property type="match status" value="1"/>
</dbReference>
<evidence type="ECO:0000313" key="6">
    <source>
        <dbReference type="Proteomes" id="UP001589750"/>
    </source>
</evidence>
<proteinExistence type="predicted"/>
<evidence type="ECO:0000256" key="3">
    <source>
        <dbReference type="SAM" id="SignalP"/>
    </source>
</evidence>
<accession>A0ABV5K9N7</accession>
<keyword evidence="1" id="KW-0378">Hydrolase</keyword>
<feature type="region of interest" description="Disordered" evidence="2">
    <location>
        <begin position="63"/>
        <end position="94"/>
    </location>
</feature>
<dbReference type="Proteomes" id="UP001589750">
    <property type="component" value="Unassembled WGS sequence"/>
</dbReference>
<evidence type="ECO:0000259" key="4">
    <source>
        <dbReference type="SMART" id="SM00646"/>
    </source>
</evidence>
<feature type="signal peptide" evidence="3">
    <location>
        <begin position="1"/>
        <end position="20"/>
    </location>
</feature>
<dbReference type="PANTHER" id="PTHR30404:SF0">
    <property type="entry name" value="N-ACETYLMURAMOYL-L-ALANINE AMIDASE AMIC"/>
    <property type="match status" value="1"/>
</dbReference>
<protein>
    <submittedName>
        <fullName evidence="5">N-acetylmuramoyl-L-alanine amidase</fullName>
    </submittedName>
</protein>
<dbReference type="PROSITE" id="PS51257">
    <property type="entry name" value="PROKAR_LIPOPROTEIN"/>
    <property type="match status" value="1"/>
</dbReference>
<reference evidence="5 6" key="1">
    <citation type="submission" date="2024-09" db="EMBL/GenBank/DDBJ databases">
        <authorList>
            <person name="Sun Q."/>
            <person name="Mori K."/>
        </authorList>
    </citation>
    <scope>NUCLEOTIDE SEQUENCE [LARGE SCALE GENOMIC DNA]</scope>
    <source>
        <strain evidence="5 6">JCM 9626</strain>
    </source>
</reference>
<evidence type="ECO:0000256" key="2">
    <source>
        <dbReference type="SAM" id="MobiDB-lite"/>
    </source>
</evidence>
<dbReference type="EMBL" id="JBHMDG010000005">
    <property type="protein sequence ID" value="MFB9312354.1"/>
    <property type="molecule type" value="Genomic_DNA"/>
</dbReference>
<evidence type="ECO:0000313" key="5">
    <source>
        <dbReference type="EMBL" id="MFB9312354.1"/>
    </source>
</evidence>
<keyword evidence="6" id="KW-1185">Reference proteome</keyword>
<comment type="caution">
    <text evidence="5">The sequence shown here is derived from an EMBL/GenBank/DDBJ whole genome shotgun (WGS) entry which is preliminary data.</text>
</comment>
<feature type="compositionally biased region" description="Low complexity" evidence="2">
    <location>
        <begin position="20"/>
        <end position="41"/>
    </location>
</feature>
<feature type="region of interest" description="Disordered" evidence="2">
    <location>
        <begin position="20"/>
        <end position="51"/>
    </location>
</feature>
<dbReference type="SUPFAM" id="SSF53187">
    <property type="entry name" value="Zn-dependent exopeptidases"/>
    <property type="match status" value="1"/>
</dbReference>
<dbReference type="PANTHER" id="PTHR30404">
    <property type="entry name" value="N-ACETYLMURAMOYL-L-ALANINE AMIDASE"/>
    <property type="match status" value="1"/>
</dbReference>
<dbReference type="InterPro" id="IPR002508">
    <property type="entry name" value="MurNAc-LAA_cat"/>
</dbReference>
<dbReference type="CDD" id="cd02696">
    <property type="entry name" value="MurNAc-LAA"/>
    <property type="match status" value="1"/>
</dbReference>
<name>A0ABV5K9N7_9ACTN</name>
<feature type="domain" description="MurNAc-LAA" evidence="4">
    <location>
        <begin position="142"/>
        <end position="266"/>
    </location>
</feature>
<dbReference type="Pfam" id="PF01520">
    <property type="entry name" value="Amidase_3"/>
    <property type="match status" value="1"/>
</dbReference>
<organism evidence="5 6">
    <name type="scientific">Nocardioides plantarum</name>
    <dbReference type="NCBI Taxonomy" id="29299"/>
    <lineage>
        <taxon>Bacteria</taxon>
        <taxon>Bacillati</taxon>
        <taxon>Actinomycetota</taxon>
        <taxon>Actinomycetes</taxon>
        <taxon>Propionibacteriales</taxon>
        <taxon>Nocardioidaceae</taxon>
        <taxon>Nocardioides</taxon>
    </lineage>
</organism>
<keyword evidence="3" id="KW-0732">Signal</keyword>
<gene>
    <name evidence="5" type="ORF">ACFFRI_04800</name>
</gene>
<dbReference type="SMART" id="SM00646">
    <property type="entry name" value="Ami_3"/>
    <property type="match status" value="1"/>
</dbReference>
<evidence type="ECO:0000256" key="1">
    <source>
        <dbReference type="ARBA" id="ARBA00022801"/>
    </source>
</evidence>
<sequence>MRAGAALLVLVLVLVGGCSSGDPEPDAPASSAPRSSPSSTPVEPTDPAPERPLAGRVVVLDPGHQLGNRNFPDEVNRLVPSGGTRKPCNTTGTATDAGYPEATLTWAVSRRVARGLEALGARVVLTRDRNSERAWGPCVDARGRAGNSGADLKLSIHADGSYDVDAHGFHVITPPDRAPWTDDIAASSRRFALVVRRALREAGFAYATYVGGDGLDVRSDLGTLNLSDVPTVMVELGNMRSPVDARVMTSASGRARYAEALVAAVRGYLG</sequence>